<evidence type="ECO:0000256" key="4">
    <source>
        <dbReference type="ARBA" id="ARBA00022881"/>
    </source>
</evidence>
<keyword evidence="4" id="KW-0267">Excision nuclease</keyword>
<evidence type="ECO:0000256" key="8">
    <source>
        <dbReference type="ARBA" id="ARBA00042138"/>
    </source>
</evidence>
<evidence type="ECO:0000313" key="11">
    <source>
        <dbReference type="EMBL" id="USV02645.1"/>
    </source>
</evidence>
<dbReference type="Proteomes" id="UP001056873">
    <property type="component" value="Chromosome"/>
</dbReference>
<keyword evidence="6" id="KW-0742">SOS response</keyword>
<dbReference type="RefSeq" id="WP_252961733.1">
    <property type="nucleotide sequence ID" value="NZ_CAMIPH010000004.1"/>
</dbReference>
<keyword evidence="2" id="KW-0228">DNA excision</keyword>
<protein>
    <recommendedName>
        <fullName evidence="7">Excinuclease cho</fullName>
    </recommendedName>
    <alternativeName>
        <fullName evidence="9">Endonuclease cho</fullName>
    </alternativeName>
    <alternativeName>
        <fullName evidence="8">UvrC homolog protein</fullName>
    </alternativeName>
</protein>
<reference evidence="11" key="1">
    <citation type="journal article" date="2022" name="BMC Genomics">
        <title>Genome sequence of the entomopathogenic Serratia entomophila isolate 626 and characterisation of the species specific itaconate degradation pathway.</title>
        <authorList>
            <person name="Vaughan A.L."/>
            <person name="Altermann E."/>
            <person name="Glare T.R."/>
            <person name="Hurst M.R.H."/>
        </authorList>
    </citation>
    <scope>NUCLEOTIDE SEQUENCE</scope>
    <source>
        <strain evidence="11">626</strain>
    </source>
</reference>
<dbReference type="PROSITE" id="PS50164">
    <property type="entry name" value="GIY_YIG"/>
    <property type="match status" value="1"/>
</dbReference>
<evidence type="ECO:0000256" key="9">
    <source>
        <dbReference type="ARBA" id="ARBA00042732"/>
    </source>
</evidence>
<accession>A0ABY5CYJ4</accession>
<gene>
    <name evidence="11" type="primary">cho</name>
    <name evidence="11" type="ORF">KFQ06_09100</name>
</gene>
<dbReference type="EMBL" id="CP074347">
    <property type="protein sequence ID" value="USV02645.1"/>
    <property type="molecule type" value="Genomic_DNA"/>
</dbReference>
<dbReference type="InterPro" id="IPR000305">
    <property type="entry name" value="GIY-YIG_endonuc"/>
</dbReference>
<keyword evidence="5" id="KW-0234">DNA repair</keyword>
<dbReference type="SMART" id="SM00465">
    <property type="entry name" value="GIYc"/>
    <property type="match status" value="1"/>
</dbReference>
<keyword evidence="3 11" id="KW-0378">Hydrolase</keyword>
<evidence type="ECO:0000256" key="6">
    <source>
        <dbReference type="ARBA" id="ARBA00023236"/>
    </source>
</evidence>
<evidence type="ECO:0000259" key="10">
    <source>
        <dbReference type="PROSITE" id="PS50164"/>
    </source>
</evidence>
<organism evidence="11 12">
    <name type="scientific">Serratia entomophila</name>
    <dbReference type="NCBI Taxonomy" id="42906"/>
    <lineage>
        <taxon>Bacteria</taxon>
        <taxon>Pseudomonadati</taxon>
        <taxon>Pseudomonadota</taxon>
        <taxon>Gammaproteobacteria</taxon>
        <taxon>Enterobacterales</taxon>
        <taxon>Yersiniaceae</taxon>
        <taxon>Serratia</taxon>
    </lineage>
</organism>
<dbReference type="NCBIfam" id="NF007833">
    <property type="entry name" value="PRK10545.1"/>
    <property type="match status" value="1"/>
</dbReference>
<keyword evidence="1" id="KW-0227">DNA damage</keyword>
<evidence type="ECO:0000256" key="3">
    <source>
        <dbReference type="ARBA" id="ARBA00022801"/>
    </source>
</evidence>
<evidence type="ECO:0000256" key="1">
    <source>
        <dbReference type="ARBA" id="ARBA00022763"/>
    </source>
</evidence>
<dbReference type="InterPro" id="IPR050066">
    <property type="entry name" value="UvrABC_protein_C"/>
</dbReference>
<keyword evidence="12" id="KW-1185">Reference proteome</keyword>
<dbReference type="Gene3D" id="3.40.1440.10">
    <property type="entry name" value="GIY-YIG endonuclease"/>
    <property type="match status" value="1"/>
</dbReference>
<dbReference type="GO" id="GO:0016787">
    <property type="term" value="F:hydrolase activity"/>
    <property type="evidence" value="ECO:0007669"/>
    <property type="project" value="UniProtKB-KW"/>
</dbReference>
<dbReference type="PANTHER" id="PTHR30562:SF10">
    <property type="entry name" value="EXCINUCLEASE CHO"/>
    <property type="match status" value="1"/>
</dbReference>
<dbReference type="CDD" id="cd10434">
    <property type="entry name" value="GIY-YIG_UvrC_Cho"/>
    <property type="match status" value="1"/>
</dbReference>
<name>A0ABY5CYJ4_9GAMM</name>
<proteinExistence type="predicted"/>
<evidence type="ECO:0000256" key="7">
    <source>
        <dbReference type="ARBA" id="ARBA00040756"/>
    </source>
</evidence>
<sequence length="283" mass="32089">MMPNRLEPELDIYQYPQHLRGCLEQLPRAPGVYLFHGQSETLPLYIGKSVNIRSRVMAHFRAQNEAKLLRQTQRISWIATAGELGALLLEAQLIKQRQPLFNKRLRRSKQLCSLRLSDERVEIAHAEDIDFSTTPNLYGLFANRSAALEKLRTIADEQRLCYGKLGIDKLPAGRACFRFSLRKCAGACCGAESGLQHHQRLAAALEQTRLTCWPYAGRVALEEQGEGLRQYHVIHNWFYLGSVGSLEQVDTLQRAASHFDSDGYKILCRPLLGGNYRIIELPG</sequence>
<evidence type="ECO:0000256" key="5">
    <source>
        <dbReference type="ARBA" id="ARBA00023204"/>
    </source>
</evidence>
<evidence type="ECO:0000256" key="2">
    <source>
        <dbReference type="ARBA" id="ARBA00022769"/>
    </source>
</evidence>
<dbReference type="PANTHER" id="PTHR30562">
    <property type="entry name" value="UVRC/OXIDOREDUCTASE"/>
    <property type="match status" value="1"/>
</dbReference>
<evidence type="ECO:0000313" key="12">
    <source>
        <dbReference type="Proteomes" id="UP001056873"/>
    </source>
</evidence>
<dbReference type="InterPro" id="IPR047296">
    <property type="entry name" value="GIY-YIG_UvrC_Cho"/>
</dbReference>
<feature type="domain" description="GIY-YIG" evidence="10">
    <location>
        <begin position="28"/>
        <end position="103"/>
    </location>
</feature>
<dbReference type="SUPFAM" id="SSF82771">
    <property type="entry name" value="GIY-YIG endonuclease"/>
    <property type="match status" value="1"/>
</dbReference>
<dbReference type="InterPro" id="IPR035901">
    <property type="entry name" value="GIY-YIG_endonuc_sf"/>
</dbReference>